<keyword evidence="7" id="KW-1185">Reference proteome</keyword>
<accession>A0AAV6YMI0</accession>
<dbReference type="GO" id="GO:0005576">
    <property type="term" value="C:extracellular region"/>
    <property type="evidence" value="ECO:0007669"/>
    <property type="project" value="UniProtKB-SubCell"/>
</dbReference>
<evidence type="ECO:0000256" key="2">
    <source>
        <dbReference type="ARBA" id="ARBA00022525"/>
    </source>
</evidence>
<evidence type="ECO:0000256" key="4">
    <source>
        <dbReference type="SAM" id="SignalP"/>
    </source>
</evidence>
<gene>
    <name evidence="6" type="ORF">GDO81_025505</name>
</gene>
<protein>
    <recommendedName>
        <fullName evidence="5">Frog antimicrobial peptide propeptide domain-containing protein</fullName>
    </recommendedName>
</protein>
<keyword evidence="2" id="KW-0964">Secreted</keyword>
<keyword evidence="3 4" id="KW-0732">Signal</keyword>
<dbReference type="EMBL" id="WNYA01036938">
    <property type="protein sequence ID" value="KAG8536875.1"/>
    <property type="molecule type" value="Genomic_DNA"/>
</dbReference>
<sequence>MVFLKKSLFLVLCLGFVSLSICREDKRQDDEEHEEEREIEGAHDREKRFFKSAIELCWFIKSPEDCEHLLPKKQ</sequence>
<comment type="subcellular location">
    <subcellularLocation>
        <location evidence="1">Secreted</location>
    </subcellularLocation>
</comment>
<comment type="caution">
    <text evidence="6">The sequence shown here is derived from an EMBL/GenBank/DDBJ whole genome shotgun (WGS) entry which is preliminary data.</text>
</comment>
<dbReference type="InterPro" id="IPR004275">
    <property type="entry name" value="Frog_antimicrobial_propeptide"/>
</dbReference>
<feature type="domain" description="Frog antimicrobial peptide propeptide" evidence="5">
    <location>
        <begin position="3"/>
        <end position="41"/>
    </location>
</feature>
<feature type="signal peptide" evidence="4">
    <location>
        <begin position="1"/>
        <end position="22"/>
    </location>
</feature>
<dbReference type="AlphaFoldDB" id="A0AAV6YMI0"/>
<proteinExistence type="predicted"/>
<evidence type="ECO:0000256" key="1">
    <source>
        <dbReference type="ARBA" id="ARBA00004613"/>
    </source>
</evidence>
<evidence type="ECO:0000313" key="6">
    <source>
        <dbReference type="EMBL" id="KAG8536875.1"/>
    </source>
</evidence>
<evidence type="ECO:0000313" key="7">
    <source>
        <dbReference type="Proteomes" id="UP000824782"/>
    </source>
</evidence>
<organism evidence="6 7">
    <name type="scientific">Engystomops pustulosus</name>
    <name type="common">Tungara frog</name>
    <name type="synonym">Physalaemus pustulosus</name>
    <dbReference type="NCBI Taxonomy" id="76066"/>
    <lineage>
        <taxon>Eukaryota</taxon>
        <taxon>Metazoa</taxon>
        <taxon>Chordata</taxon>
        <taxon>Craniata</taxon>
        <taxon>Vertebrata</taxon>
        <taxon>Euteleostomi</taxon>
        <taxon>Amphibia</taxon>
        <taxon>Batrachia</taxon>
        <taxon>Anura</taxon>
        <taxon>Neobatrachia</taxon>
        <taxon>Hyloidea</taxon>
        <taxon>Leptodactylidae</taxon>
        <taxon>Leiuperinae</taxon>
        <taxon>Engystomops</taxon>
    </lineage>
</organism>
<reference evidence="6" key="1">
    <citation type="thesis" date="2020" institute="ProQuest LLC" country="789 East Eisenhower Parkway, Ann Arbor, MI, USA">
        <title>Comparative Genomics and Chromosome Evolution.</title>
        <authorList>
            <person name="Mudd A.B."/>
        </authorList>
    </citation>
    <scope>NUCLEOTIDE SEQUENCE</scope>
    <source>
        <strain evidence="6">237g6f4</strain>
        <tissue evidence="6">Blood</tissue>
    </source>
</reference>
<feature type="chain" id="PRO_5043955801" description="Frog antimicrobial peptide propeptide domain-containing protein" evidence="4">
    <location>
        <begin position="23"/>
        <end position="74"/>
    </location>
</feature>
<evidence type="ECO:0000256" key="3">
    <source>
        <dbReference type="ARBA" id="ARBA00022729"/>
    </source>
</evidence>
<dbReference type="Pfam" id="PF03032">
    <property type="entry name" value="FSAP_sig_propep"/>
    <property type="match status" value="1"/>
</dbReference>
<dbReference type="Proteomes" id="UP000824782">
    <property type="component" value="Unassembled WGS sequence"/>
</dbReference>
<evidence type="ECO:0000259" key="5">
    <source>
        <dbReference type="Pfam" id="PF03032"/>
    </source>
</evidence>
<name>A0AAV6YMI0_ENGPU</name>